<evidence type="ECO:0000256" key="2">
    <source>
        <dbReference type="ARBA" id="ARBA00005684"/>
    </source>
</evidence>
<dbReference type="CAZy" id="GH77">
    <property type="family name" value="Glycoside Hydrolase Family 77"/>
</dbReference>
<evidence type="ECO:0000256" key="1">
    <source>
        <dbReference type="ARBA" id="ARBA00000439"/>
    </source>
</evidence>
<dbReference type="GO" id="GO:0004134">
    <property type="term" value="F:4-alpha-glucanotransferase activity"/>
    <property type="evidence" value="ECO:0007669"/>
    <property type="project" value="UniProtKB-EC"/>
</dbReference>
<dbReference type="PANTHER" id="PTHR32438:SF5">
    <property type="entry name" value="4-ALPHA-GLUCANOTRANSFERASE DPE1, CHLOROPLASTIC_AMYLOPLASTIC"/>
    <property type="match status" value="1"/>
</dbReference>
<name>D4ZH95_SHEVD</name>
<dbReference type="InterPro" id="IPR017853">
    <property type="entry name" value="GH"/>
</dbReference>
<accession>D4ZH95</accession>
<dbReference type="PANTHER" id="PTHR32438">
    <property type="entry name" value="4-ALPHA-GLUCANOTRANSFERASE DPE1, CHLOROPLASTIC/AMYLOPLASTIC"/>
    <property type="match status" value="1"/>
</dbReference>
<keyword evidence="6 10" id="KW-0808">Transferase</keyword>
<evidence type="ECO:0000256" key="5">
    <source>
        <dbReference type="ARBA" id="ARBA00022676"/>
    </source>
</evidence>
<keyword evidence="5 10" id="KW-0328">Glycosyltransferase</keyword>
<dbReference type="EC" id="2.4.1.25" evidence="3 10"/>
<comment type="catalytic activity">
    <reaction evidence="1 10">
        <text>Transfers a segment of a (1-&gt;4)-alpha-D-glucan to a new position in an acceptor, which may be glucose or a (1-&gt;4)-alpha-D-glucan.</text>
        <dbReference type="EC" id="2.4.1.25"/>
    </reaction>
</comment>
<dbReference type="Gene3D" id="3.20.20.80">
    <property type="entry name" value="Glycosidases"/>
    <property type="match status" value="1"/>
</dbReference>
<dbReference type="GO" id="GO:0005975">
    <property type="term" value="P:carbohydrate metabolic process"/>
    <property type="evidence" value="ECO:0007669"/>
    <property type="project" value="InterPro"/>
</dbReference>
<evidence type="ECO:0000313" key="13">
    <source>
        <dbReference type="Proteomes" id="UP000002350"/>
    </source>
</evidence>
<keyword evidence="7 10" id="KW-0119">Carbohydrate metabolism</keyword>
<keyword evidence="13" id="KW-1185">Reference proteome</keyword>
<dbReference type="NCBIfam" id="TIGR00217">
    <property type="entry name" value="malQ"/>
    <property type="match status" value="1"/>
</dbReference>
<feature type="compositionally biased region" description="Polar residues" evidence="11">
    <location>
        <begin position="256"/>
        <end position="274"/>
    </location>
</feature>
<evidence type="ECO:0000313" key="12">
    <source>
        <dbReference type="EMBL" id="BAJ01044.1"/>
    </source>
</evidence>
<evidence type="ECO:0000256" key="4">
    <source>
        <dbReference type="ARBA" id="ARBA00020295"/>
    </source>
</evidence>
<dbReference type="SUPFAM" id="SSF51445">
    <property type="entry name" value="(Trans)glycosidases"/>
    <property type="match status" value="1"/>
</dbReference>
<organism evidence="12 13">
    <name type="scientific">Shewanella violacea (strain JCM 10179 / CIP 106290 / LMG 19151 / DSS12)</name>
    <dbReference type="NCBI Taxonomy" id="637905"/>
    <lineage>
        <taxon>Bacteria</taxon>
        <taxon>Pseudomonadati</taxon>
        <taxon>Pseudomonadota</taxon>
        <taxon>Gammaproteobacteria</taxon>
        <taxon>Alteromonadales</taxon>
        <taxon>Shewanellaceae</taxon>
        <taxon>Shewanella</taxon>
    </lineage>
</organism>
<evidence type="ECO:0000256" key="9">
    <source>
        <dbReference type="ARBA" id="ARBA00031501"/>
    </source>
</evidence>
<dbReference type="KEGG" id="svo:SVI_1073"/>
<dbReference type="AlphaFoldDB" id="D4ZH95"/>
<evidence type="ECO:0000256" key="8">
    <source>
        <dbReference type="ARBA" id="ARBA00031423"/>
    </source>
</evidence>
<dbReference type="RefSeq" id="WP_013050355.1">
    <property type="nucleotide sequence ID" value="NC_014012.1"/>
</dbReference>
<reference evidence="13" key="1">
    <citation type="journal article" date="2010" name="Mol. Biosyst.">
        <title>Complete genome sequence and comparative analysis of Shewanella violacea, a psychrophilic and piezophilic bacterium from deep sea floor sediments.</title>
        <authorList>
            <person name="Aono E."/>
            <person name="Baba T."/>
            <person name="Ara T."/>
            <person name="Nishi T."/>
            <person name="Nakamichi T."/>
            <person name="Inamoto E."/>
            <person name="Toyonaga H."/>
            <person name="Hasegawa M."/>
            <person name="Takai Y."/>
            <person name="Okumura Y."/>
            <person name="Baba M."/>
            <person name="Tomita M."/>
            <person name="Kato C."/>
            <person name="Oshima T."/>
            <person name="Nakasone K."/>
            <person name="Mori H."/>
        </authorList>
    </citation>
    <scope>NUCLEOTIDE SEQUENCE [LARGE SCALE GENOMIC DNA]</scope>
    <source>
        <strain evidence="13">JCM 10179 / CIP 106290 / LMG 19151 / DSS12</strain>
    </source>
</reference>
<dbReference type="Pfam" id="PF02446">
    <property type="entry name" value="Glyco_hydro_77"/>
    <property type="match status" value="2"/>
</dbReference>
<gene>
    <name evidence="12" type="primary">malQ</name>
    <name evidence="12" type="ordered locus">SVI_1073</name>
</gene>
<feature type="region of interest" description="Disordered" evidence="11">
    <location>
        <begin position="255"/>
        <end position="281"/>
    </location>
</feature>
<evidence type="ECO:0000256" key="10">
    <source>
        <dbReference type="RuleBase" id="RU361207"/>
    </source>
</evidence>
<dbReference type="EMBL" id="AP011177">
    <property type="protein sequence ID" value="BAJ01044.1"/>
    <property type="molecule type" value="Genomic_DNA"/>
</dbReference>
<evidence type="ECO:0000256" key="7">
    <source>
        <dbReference type="ARBA" id="ARBA00023277"/>
    </source>
</evidence>
<evidence type="ECO:0000256" key="3">
    <source>
        <dbReference type="ARBA" id="ARBA00012560"/>
    </source>
</evidence>
<comment type="similarity">
    <text evidence="2 10">Belongs to the disproportionating enzyme family.</text>
</comment>
<dbReference type="Proteomes" id="UP000002350">
    <property type="component" value="Chromosome"/>
</dbReference>
<evidence type="ECO:0000256" key="6">
    <source>
        <dbReference type="ARBA" id="ARBA00022679"/>
    </source>
</evidence>
<proteinExistence type="inferred from homology"/>
<evidence type="ECO:0000256" key="11">
    <source>
        <dbReference type="SAM" id="MobiDB-lite"/>
    </source>
</evidence>
<dbReference type="eggNOG" id="COG1640">
    <property type="taxonomic scope" value="Bacteria"/>
</dbReference>
<dbReference type="STRING" id="637905.SVI_1073"/>
<dbReference type="InterPro" id="IPR003385">
    <property type="entry name" value="Glyco_hydro_77"/>
</dbReference>
<dbReference type="HOGENOM" id="CLU_022072_1_1_6"/>
<sequence length="797" mass="89369">MGLEKLLYLQGVGAEFINFSGQNIRIPVQDREGVLRCMLDKLADTRGGIDAKYLDRRIHELDAEPWTVGLHGFQHSYLDDPEISLYLPYDYQGELTLRILSESDCLFCLRLLPADMQIVGDYHIGKTQYLHYRLSLLKLIPAGSEDAKLATDTDTDTATECVESKLDSSDVIEAKNQRLGLGYHSAELIAGKYRYSGIVMMAPRQAFRLSDINSDTDSDINSDTDLDISSDTDLDINSDIDLDISSDVDLDINSDTDTGSDINSEIASDKTSVSTTNTNTNTNTRPWGLSIQLYSLRSDNQWGIGDFGNLTEIIDWVAEHGGDFIQLNPLHALDIAEPEQVSPYSPSDRRRINPLYIHIQAVPEYAQAKFRLQSDEFEALRRSINIDNWLDFPQLTLIKYRAFIILYQVFSLSDTKSSSVRRQEFDDFVLREGEALTQFVLAESAKAGDELPKNLDFYRFLQFVAEEQICACQTNAKQAGMSLGLIRDLAVGASPGGVEVRQNPSQFCLDASIGAPADPFAPQGQNWGLAPLDPISMKKDNFQHVISIVRGNMRHCGALRIDHVMSLLRIWWCPLDEDLGQGAYVYYPVDSLFAILCLESWRAQCCIIGEDLGLVPPEMDLRLRSSGIYSNQLFYFCKHSKGFMSPGEHKQDSLMMLANHDVPNLAAWWSASDLHLRRQLELIDNDAALGDALNGRELEKQQLLSLLVSLECIDKSAVDSLEYEALLEAWISASALSHSALFSVQLSDLIGEIHSVNIPGTWQEYPNWQRRLPISLSAIKESSQVNNLLERIRAARK</sequence>
<protein>
    <recommendedName>
        <fullName evidence="4 10">4-alpha-glucanotransferase</fullName>
        <ecNumber evidence="3 10">2.4.1.25</ecNumber>
    </recommendedName>
    <alternativeName>
        <fullName evidence="8 10">Amylomaltase</fullName>
    </alternativeName>
    <alternativeName>
        <fullName evidence="9 10">Disproportionating enzyme</fullName>
    </alternativeName>
</protein>